<dbReference type="Pfam" id="PF14416">
    <property type="entry name" value="PMR5N"/>
    <property type="match status" value="1"/>
</dbReference>
<accession>A0A6I9U5V3</accession>
<dbReference type="OrthoDB" id="630188at2759"/>
<dbReference type="AlphaFoldDB" id="A0A6I9U5V3"/>
<evidence type="ECO:0000256" key="4">
    <source>
        <dbReference type="ARBA" id="ARBA00022968"/>
    </source>
</evidence>
<dbReference type="InParanoid" id="A0A6I9U5V3"/>
<feature type="transmembrane region" description="Helical" evidence="7">
    <location>
        <begin position="12"/>
        <end position="34"/>
    </location>
</feature>
<keyword evidence="3 7" id="KW-0812">Transmembrane</keyword>
<dbReference type="InterPro" id="IPR029962">
    <property type="entry name" value="TBL"/>
</dbReference>
<dbReference type="GO" id="GO:0016020">
    <property type="term" value="C:membrane"/>
    <property type="evidence" value="ECO:0007669"/>
    <property type="project" value="UniProtKB-SubCell"/>
</dbReference>
<evidence type="ECO:0000313" key="10">
    <source>
        <dbReference type="Proteomes" id="UP000504604"/>
    </source>
</evidence>
<dbReference type="Pfam" id="PF13839">
    <property type="entry name" value="PC-Esterase"/>
    <property type="match status" value="1"/>
</dbReference>
<comment type="similarity">
    <text evidence="2">Belongs to the PC-esterase family. TBL subfamily.</text>
</comment>
<feature type="domain" description="Trichome birefringence-like C-terminal" evidence="8">
    <location>
        <begin position="144"/>
        <end position="437"/>
    </location>
</feature>
<protein>
    <submittedName>
        <fullName evidence="11">Protein trichome birefringence-like 25</fullName>
    </submittedName>
</protein>
<evidence type="ECO:0000256" key="7">
    <source>
        <dbReference type="SAM" id="Phobius"/>
    </source>
</evidence>
<evidence type="ECO:0000259" key="8">
    <source>
        <dbReference type="Pfam" id="PF13839"/>
    </source>
</evidence>
<keyword evidence="5 7" id="KW-1133">Transmembrane helix</keyword>
<sequence>MKQLSGNIQMKTFSSVLVKFAVCFLVLGLAYRLFSSSLFQFSPVFVGNDEKPGLRVDKTMPPQVVAEPPPEITDDPFLNLDDHAPENVTEKCNLFLGDWVPEPNGPMYTNTTCQTIEAPQNCMKNGRPDSDYIYWRWKPRDCNLPKFDPNKFLNIMRKKSMAFIGDSIMRNHVQSLLCMLSKVEKAVDIYHDEAYRNRRWSFPSYKFTVSLFWSPFLTKAHTFEDDNGVSTGLIQLHLDELDTLWTKQIENLDYVIVAGGKWFLKSALYYENNTLVGCHNCHNANITQLGFQYAYRKAINSVLKFIICSKKKAFTLFRTLVPDHFENGEWNTGGYCNRTRPFKEGEIEINDTDEIMRRVELEEFQSAAAEIGSANSMNLELFDATLLSLLRPDGHPGVYRQFHPNARIDKHAKIQNDCLHWCLPGPIDSWNDLMLEMLLKDKN</sequence>
<keyword evidence="4" id="KW-0735">Signal-anchor</keyword>
<proteinExistence type="inferred from homology"/>
<dbReference type="InterPro" id="IPR026057">
    <property type="entry name" value="TBL_C"/>
</dbReference>
<name>A0A6I9U5V3_SESIN</name>
<dbReference type="GO" id="GO:0016413">
    <property type="term" value="F:O-acetyltransferase activity"/>
    <property type="evidence" value="ECO:0007669"/>
    <property type="project" value="InterPro"/>
</dbReference>
<evidence type="ECO:0000256" key="3">
    <source>
        <dbReference type="ARBA" id="ARBA00022692"/>
    </source>
</evidence>
<keyword evidence="6 7" id="KW-0472">Membrane</keyword>
<organism evidence="10 11">
    <name type="scientific">Sesamum indicum</name>
    <name type="common">Oriental sesame</name>
    <name type="synonym">Sesamum orientale</name>
    <dbReference type="NCBI Taxonomy" id="4182"/>
    <lineage>
        <taxon>Eukaryota</taxon>
        <taxon>Viridiplantae</taxon>
        <taxon>Streptophyta</taxon>
        <taxon>Embryophyta</taxon>
        <taxon>Tracheophyta</taxon>
        <taxon>Spermatophyta</taxon>
        <taxon>Magnoliopsida</taxon>
        <taxon>eudicotyledons</taxon>
        <taxon>Gunneridae</taxon>
        <taxon>Pentapetalae</taxon>
        <taxon>asterids</taxon>
        <taxon>lamiids</taxon>
        <taxon>Lamiales</taxon>
        <taxon>Pedaliaceae</taxon>
        <taxon>Sesamum</taxon>
    </lineage>
</organism>
<comment type="subcellular location">
    <subcellularLocation>
        <location evidence="1">Membrane</location>
        <topology evidence="1">Single-pass membrane protein</topology>
    </subcellularLocation>
</comment>
<dbReference type="RefSeq" id="XP_011093049.1">
    <property type="nucleotide sequence ID" value="XM_011094747.2"/>
</dbReference>
<evidence type="ECO:0000256" key="6">
    <source>
        <dbReference type="ARBA" id="ARBA00023136"/>
    </source>
</evidence>
<dbReference type="KEGG" id="sind:105173099"/>
<evidence type="ECO:0000313" key="11">
    <source>
        <dbReference type="RefSeq" id="XP_011093049.1"/>
    </source>
</evidence>
<evidence type="ECO:0000256" key="2">
    <source>
        <dbReference type="ARBA" id="ARBA00007727"/>
    </source>
</evidence>
<feature type="domain" description="Trichome birefringence-like N-terminal" evidence="9">
    <location>
        <begin position="90"/>
        <end position="143"/>
    </location>
</feature>
<dbReference type="GeneID" id="105173099"/>
<reference evidence="11" key="1">
    <citation type="submission" date="2025-08" db="UniProtKB">
        <authorList>
            <consortium name="RefSeq"/>
        </authorList>
    </citation>
    <scope>IDENTIFICATION</scope>
</reference>
<gene>
    <name evidence="11" type="primary">LOC105173099</name>
</gene>
<dbReference type="PANTHER" id="PTHR32285:SF324">
    <property type="entry name" value="PROTEIN TRICHOME BIREFRINGENCE-LIKE 25"/>
    <property type="match status" value="1"/>
</dbReference>
<keyword evidence="10" id="KW-1185">Reference proteome</keyword>
<dbReference type="Proteomes" id="UP000504604">
    <property type="component" value="Linkage group LG11"/>
</dbReference>
<evidence type="ECO:0000256" key="5">
    <source>
        <dbReference type="ARBA" id="ARBA00022989"/>
    </source>
</evidence>
<dbReference type="GO" id="GO:0005794">
    <property type="term" value="C:Golgi apparatus"/>
    <property type="evidence" value="ECO:0007669"/>
    <property type="project" value="TreeGrafter"/>
</dbReference>
<dbReference type="InterPro" id="IPR025846">
    <property type="entry name" value="TBL_N"/>
</dbReference>
<evidence type="ECO:0000256" key="1">
    <source>
        <dbReference type="ARBA" id="ARBA00004167"/>
    </source>
</evidence>
<dbReference type="Gramene" id="SIN_1005701.t">
    <property type="protein sequence ID" value="SIN_1005701.t"/>
    <property type="gene ID" value="SIN_1005701"/>
</dbReference>
<dbReference type="PANTHER" id="PTHR32285">
    <property type="entry name" value="PROTEIN TRICHOME BIREFRINGENCE-LIKE 9-RELATED"/>
    <property type="match status" value="1"/>
</dbReference>
<evidence type="ECO:0000259" key="9">
    <source>
        <dbReference type="Pfam" id="PF14416"/>
    </source>
</evidence>